<keyword evidence="3 11" id="KW-0808">Transferase</keyword>
<keyword evidence="5" id="KW-0511">Multifunctional enzyme</keyword>
<sequence>MTMAYSREIIGVILGGGRGTNMEPLTPYLDKPLIKLLGKPLIYYPTDNLVRLGLKSIYVISRNPAKIGNELGRYFNNISIENVGQKGDDIDSALRMINEIVGKGTTIVSFSDVILPREAYELALNSHVNSGKPITILMTPLSDLQGYFEVEINDTVSINKIVEHKSGYAWTGILITEKEFLISLQEFNGNINEALKQFKGNINTALWSGWFVDVSYPWDLLSAIKYLMIDLKETRISKDADISPRAVVEGSVIIDEGARIDHGAIIRGPAYIGKNTYVGNNAIIRNNTSLEEESVIGADAEITESLIGYRATVGRGSFIGSSIIGDESTVEPGVVTLNVLPSGVEVSHLSPVIVKGKQIAKLGAIVGPKARIGANTVIYPGSIIEHNKYVSPLSILK</sequence>
<evidence type="ECO:0000259" key="9">
    <source>
        <dbReference type="Pfam" id="PF00483"/>
    </source>
</evidence>
<dbReference type="InterPro" id="IPR056729">
    <property type="entry name" value="GMPPB_C"/>
</dbReference>
<dbReference type="PANTHER" id="PTHR43584:SF8">
    <property type="entry name" value="N-ACETYLMURAMATE ALPHA-1-PHOSPHATE URIDYLYLTRANSFERASE"/>
    <property type="match status" value="1"/>
</dbReference>
<evidence type="ECO:0000256" key="1">
    <source>
        <dbReference type="ARBA" id="ARBA00005166"/>
    </source>
</evidence>
<dbReference type="Gene3D" id="3.90.550.10">
    <property type="entry name" value="Spore Coat Polysaccharide Biosynthesis Protein SpsA, Chain A"/>
    <property type="match status" value="1"/>
</dbReference>
<feature type="domain" description="Nucleotidyl transferase" evidence="9">
    <location>
        <begin position="11"/>
        <end position="163"/>
    </location>
</feature>
<evidence type="ECO:0000256" key="4">
    <source>
        <dbReference type="ARBA" id="ARBA00022695"/>
    </source>
</evidence>
<gene>
    <name evidence="11" type="ordered locus">VMUT_0267</name>
</gene>
<dbReference type="InterPro" id="IPR005835">
    <property type="entry name" value="NTP_transferase_dom"/>
</dbReference>
<keyword evidence="12" id="KW-1185">Reference proteome</keyword>
<dbReference type="PANTHER" id="PTHR43584">
    <property type="entry name" value="NUCLEOTIDYL TRANSFERASE"/>
    <property type="match status" value="1"/>
</dbReference>
<keyword evidence="4" id="KW-0548">Nucleotidyltransferase</keyword>
<protein>
    <submittedName>
        <fullName evidence="11">Nucleotidyl transferase</fullName>
    </submittedName>
</protein>
<comment type="catalytic activity">
    <reaction evidence="8">
        <text>N-acetyl-alpha-D-glucosamine 1-phosphate + UTP + H(+) = UDP-N-acetyl-alpha-D-glucosamine + diphosphate</text>
        <dbReference type="Rhea" id="RHEA:13509"/>
        <dbReference type="ChEBI" id="CHEBI:15378"/>
        <dbReference type="ChEBI" id="CHEBI:33019"/>
        <dbReference type="ChEBI" id="CHEBI:46398"/>
        <dbReference type="ChEBI" id="CHEBI:57705"/>
        <dbReference type="ChEBI" id="CHEBI:57776"/>
        <dbReference type="EC" id="2.7.7.23"/>
    </reaction>
</comment>
<dbReference type="RefSeq" id="WP_013603644.1">
    <property type="nucleotide sequence ID" value="NC_015151.1"/>
</dbReference>
<dbReference type="SUPFAM" id="SSF53448">
    <property type="entry name" value="Nucleotide-diphospho-sugar transferases"/>
    <property type="match status" value="1"/>
</dbReference>
<evidence type="ECO:0000256" key="8">
    <source>
        <dbReference type="ARBA" id="ARBA00048493"/>
    </source>
</evidence>
<accession>F0QTD9</accession>
<evidence type="ECO:0000256" key="7">
    <source>
        <dbReference type="ARBA" id="ARBA00048247"/>
    </source>
</evidence>
<dbReference type="AlphaFoldDB" id="F0QTD9"/>
<dbReference type="GO" id="GO:0003977">
    <property type="term" value="F:UDP-N-acetylglucosamine diphosphorylase activity"/>
    <property type="evidence" value="ECO:0007669"/>
    <property type="project" value="UniProtKB-EC"/>
</dbReference>
<comment type="pathway">
    <text evidence="2">Nucleotide-sugar biosynthesis; UDP-N-acetyl-alpha-D-glucosamine biosynthesis; UDP-N-acetyl-alpha-D-glucosamine from N-acetyl-alpha-D-glucosamine 1-phosphate: step 1/1.</text>
</comment>
<comment type="catalytic activity">
    <reaction evidence="7">
        <text>alpha-D-glucosamine 1-phosphate + acetyl-CoA = N-acetyl-alpha-D-glucosamine 1-phosphate + CoA + H(+)</text>
        <dbReference type="Rhea" id="RHEA:13725"/>
        <dbReference type="ChEBI" id="CHEBI:15378"/>
        <dbReference type="ChEBI" id="CHEBI:57287"/>
        <dbReference type="ChEBI" id="CHEBI:57288"/>
        <dbReference type="ChEBI" id="CHEBI:57776"/>
        <dbReference type="ChEBI" id="CHEBI:58516"/>
        <dbReference type="EC" id="2.3.1.157"/>
    </reaction>
</comment>
<dbReference type="KEGG" id="vmo:VMUT_0267"/>
<evidence type="ECO:0000256" key="2">
    <source>
        <dbReference type="ARBA" id="ARBA00005208"/>
    </source>
</evidence>
<dbReference type="STRING" id="985053.VMUT_0267"/>
<dbReference type="InterPro" id="IPR029044">
    <property type="entry name" value="Nucleotide-diphossugar_trans"/>
</dbReference>
<dbReference type="Gene3D" id="2.160.10.10">
    <property type="entry name" value="Hexapeptide repeat proteins"/>
    <property type="match status" value="1"/>
</dbReference>
<comment type="pathway">
    <text evidence="1">Nucleotide-sugar biosynthesis; UDP-N-acetyl-alpha-D-glucosamine biosynthesis; N-acetyl-alpha-D-glucosamine 1-phosphate from alpha-D-glucosamine 6-phosphate (route II): step 2/2.</text>
</comment>
<dbReference type="HOGENOM" id="CLU_029499_0_1_2"/>
<dbReference type="Proteomes" id="UP000007485">
    <property type="component" value="Chromosome"/>
</dbReference>
<dbReference type="GO" id="GO:0019134">
    <property type="term" value="F:glucosamine-1-phosphate N-acetyltransferase activity"/>
    <property type="evidence" value="ECO:0007669"/>
    <property type="project" value="UniProtKB-EC"/>
</dbReference>
<evidence type="ECO:0000256" key="5">
    <source>
        <dbReference type="ARBA" id="ARBA00023268"/>
    </source>
</evidence>
<feature type="domain" description="Mannose-1-phosphate guanyltransferase C-terminal" evidence="10">
    <location>
        <begin position="266"/>
        <end position="357"/>
    </location>
</feature>
<dbReference type="EMBL" id="CP002529">
    <property type="protein sequence ID" value="ADY00481.1"/>
    <property type="molecule type" value="Genomic_DNA"/>
</dbReference>
<proteinExistence type="predicted"/>
<keyword evidence="6" id="KW-0012">Acyltransferase</keyword>
<dbReference type="Pfam" id="PF25087">
    <property type="entry name" value="GMPPB_C"/>
    <property type="match status" value="1"/>
</dbReference>
<evidence type="ECO:0000256" key="3">
    <source>
        <dbReference type="ARBA" id="ARBA00022679"/>
    </source>
</evidence>
<organism evidence="11 12">
    <name type="scientific">Vulcanisaeta moutnovskia (strain 768-28)</name>
    <dbReference type="NCBI Taxonomy" id="985053"/>
    <lineage>
        <taxon>Archaea</taxon>
        <taxon>Thermoproteota</taxon>
        <taxon>Thermoprotei</taxon>
        <taxon>Thermoproteales</taxon>
        <taxon>Thermoproteaceae</taxon>
        <taxon>Vulcanisaeta</taxon>
    </lineage>
</organism>
<reference evidence="11 12" key="1">
    <citation type="journal article" date="2011" name="J. Bacteriol.">
        <title>Complete genome sequence of 'Vulcanisaeta moutnovskia' strain 768-28, a novel member of the hyperthermophilic crenarchaeal genus vulcanisaeta.</title>
        <authorList>
            <person name="Gumerov V.M."/>
            <person name="Mardanov A.V."/>
            <person name="Beletsky A.V."/>
            <person name="Prokofeva M.I."/>
            <person name="Bonch-Osmolovskaya E.A."/>
            <person name="Ravin N.V."/>
            <person name="Skryabin K.G."/>
        </authorList>
    </citation>
    <scope>NUCLEOTIDE SEQUENCE [LARGE SCALE GENOMIC DNA]</scope>
    <source>
        <strain evidence="11 12">768-28</strain>
    </source>
</reference>
<dbReference type="Pfam" id="PF00483">
    <property type="entry name" value="NTP_transferase"/>
    <property type="match status" value="1"/>
</dbReference>
<evidence type="ECO:0000259" key="10">
    <source>
        <dbReference type="Pfam" id="PF25087"/>
    </source>
</evidence>
<dbReference type="GeneID" id="10287919"/>
<dbReference type="SUPFAM" id="SSF51161">
    <property type="entry name" value="Trimeric LpxA-like enzymes"/>
    <property type="match status" value="1"/>
</dbReference>
<evidence type="ECO:0000256" key="6">
    <source>
        <dbReference type="ARBA" id="ARBA00023315"/>
    </source>
</evidence>
<evidence type="ECO:0000313" key="12">
    <source>
        <dbReference type="Proteomes" id="UP000007485"/>
    </source>
</evidence>
<name>F0QTD9_VULM7</name>
<dbReference type="eggNOG" id="arCOG00666">
    <property type="taxonomic scope" value="Archaea"/>
</dbReference>
<dbReference type="InterPro" id="IPR050065">
    <property type="entry name" value="GlmU-like"/>
</dbReference>
<dbReference type="InterPro" id="IPR011004">
    <property type="entry name" value="Trimer_LpxA-like_sf"/>
</dbReference>
<evidence type="ECO:0000313" key="11">
    <source>
        <dbReference type="EMBL" id="ADY00481.1"/>
    </source>
</evidence>